<keyword evidence="1" id="KW-0472">Membrane</keyword>
<organism evidence="2 3">
    <name type="scientific">Candidatus Phaeomarinibacter ectocarpi</name>
    <dbReference type="NCBI Taxonomy" id="1458461"/>
    <lineage>
        <taxon>Bacteria</taxon>
        <taxon>Pseudomonadati</taxon>
        <taxon>Pseudomonadota</taxon>
        <taxon>Alphaproteobacteria</taxon>
        <taxon>Hyphomicrobiales</taxon>
        <taxon>Parvibaculaceae</taxon>
        <taxon>Candidatus Phaeomarinibacter</taxon>
    </lineage>
</organism>
<accession>X5MDG3</accession>
<keyword evidence="1" id="KW-0812">Transmembrane</keyword>
<dbReference type="Pfam" id="PF11196">
    <property type="entry name" value="DUF2834"/>
    <property type="match status" value="1"/>
</dbReference>
<reference evidence="2 3" key="1">
    <citation type="journal article" date="2014" name="Front. Genet.">
        <title>Genome and metabolic network of "Candidatus Phaeomarinobacter ectocarpi" Ec32, a new candidate genus of Alphaproteobacteria frequently associated with brown algae.</title>
        <authorList>
            <person name="Dittami S.M."/>
            <person name="Barbeyron T."/>
            <person name="Boyen C."/>
            <person name="Cambefort J."/>
            <person name="Collet G."/>
            <person name="Delage L."/>
            <person name="Gobet A."/>
            <person name="Groisillier A."/>
            <person name="Leblanc C."/>
            <person name="Michel G."/>
            <person name="Scornet D."/>
            <person name="Siegel A."/>
            <person name="Tapia J.E."/>
            <person name="Tonon T."/>
        </authorList>
    </citation>
    <scope>NUCLEOTIDE SEQUENCE [LARGE SCALE GENOMIC DNA]</scope>
    <source>
        <strain evidence="2 3">Ec32</strain>
    </source>
</reference>
<dbReference type="STRING" id="1458461.BN1012_Phect235"/>
<dbReference type="Proteomes" id="UP000032160">
    <property type="component" value="Chromosome I"/>
</dbReference>
<dbReference type="AlphaFoldDB" id="X5MDG3"/>
<keyword evidence="3" id="KW-1185">Reference proteome</keyword>
<dbReference type="OrthoDB" id="2619901at2"/>
<dbReference type="EMBL" id="HG966617">
    <property type="protein sequence ID" value="CDO58449.1"/>
    <property type="molecule type" value="Genomic_DNA"/>
</dbReference>
<dbReference type="PATRIC" id="fig|1458461.3.peg.235"/>
<proteinExistence type="predicted"/>
<gene>
    <name evidence="2" type="ORF">BN1012_Phect235</name>
</gene>
<evidence type="ECO:0000313" key="2">
    <source>
        <dbReference type="EMBL" id="CDO58449.1"/>
    </source>
</evidence>
<evidence type="ECO:0000256" key="1">
    <source>
        <dbReference type="SAM" id="Phobius"/>
    </source>
</evidence>
<dbReference type="KEGG" id="pect:BN1012_Phect235"/>
<dbReference type="HOGENOM" id="CLU_144129_1_1_5"/>
<protein>
    <submittedName>
        <fullName evidence="2">K+-transporting ATPase, A chain</fullName>
    </submittedName>
</protein>
<keyword evidence="1" id="KW-1133">Transmembrane helix</keyword>
<feature type="transmembrane region" description="Helical" evidence="1">
    <location>
        <begin position="7"/>
        <end position="28"/>
    </location>
</feature>
<dbReference type="InterPro" id="IPR021362">
    <property type="entry name" value="DUF2834"/>
</dbReference>
<sequence>MSRKHLYLALTVIGIIMPYSYFVPWFLGNAGDLAGFFALATANPIATMLTWDIGISALVLVVFALAHLTQLGVGKIVAVIAGTFLIGVSCGLPLLLYFRESDAA</sequence>
<evidence type="ECO:0000313" key="3">
    <source>
        <dbReference type="Proteomes" id="UP000032160"/>
    </source>
</evidence>
<feature type="transmembrane region" description="Helical" evidence="1">
    <location>
        <begin position="76"/>
        <end position="98"/>
    </location>
</feature>
<feature type="transmembrane region" description="Helical" evidence="1">
    <location>
        <begin position="48"/>
        <end position="69"/>
    </location>
</feature>
<dbReference type="RefSeq" id="WP_043949395.1">
    <property type="nucleotide sequence ID" value="NZ_HG966617.1"/>
</dbReference>
<name>X5MDG3_9HYPH</name>